<dbReference type="OrthoDB" id="9797223at2"/>
<accession>A0A1T5M8I7</accession>
<dbReference type="STRING" id="36842.SAMN02194393_04162"/>
<keyword evidence="2" id="KW-0238">DNA-binding</keyword>
<dbReference type="PANTHER" id="PTHR30363:SF60">
    <property type="entry name" value="HTH-TYPE TRANSCRIPTIONAL REGULATOR IOLR"/>
    <property type="match status" value="1"/>
</dbReference>
<dbReference type="GO" id="GO:0003677">
    <property type="term" value="F:DNA binding"/>
    <property type="evidence" value="ECO:0007669"/>
    <property type="project" value="UniProtKB-KW"/>
</dbReference>
<keyword evidence="1" id="KW-0805">Transcription regulation</keyword>
<evidence type="ECO:0000313" key="6">
    <source>
        <dbReference type="Proteomes" id="UP000190285"/>
    </source>
</evidence>
<dbReference type="EMBL" id="FUZT01000011">
    <property type="protein sequence ID" value="SKC84562.1"/>
    <property type="molecule type" value="Genomic_DNA"/>
</dbReference>
<dbReference type="InterPro" id="IPR050313">
    <property type="entry name" value="Carb_Metab_HTH_regulators"/>
</dbReference>
<name>A0A1T5M8I7_9FIRM</name>
<sequence length="251" mass="28394">MKNTRLKKIESFLKEKETSTVQELCEVFNVSVNTIRRDIAELTEKGTVNKFYGGVSYNKTKYSTYENRSTQNKSIKDRISELAAKNIKEDEIIYIDSGTTTANILTHLDSNIRLTVITNSLDIITHASKMPNVELYIIGYKYRSISRSFIGTLDNNKVLNFNINKAFMSVSGISISEGLTNSDYSETEIKHSICNIANEIFVLADSTKINKSALLTYCDLEGIDAIFTDKNSDTNFNNFCEKHNIKILICD</sequence>
<evidence type="ECO:0000256" key="1">
    <source>
        <dbReference type="ARBA" id="ARBA00023015"/>
    </source>
</evidence>
<reference evidence="5 6" key="1">
    <citation type="submission" date="2017-02" db="EMBL/GenBank/DDBJ databases">
        <authorList>
            <person name="Peterson S.W."/>
        </authorList>
    </citation>
    <scope>NUCLEOTIDE SEQUENCE [LARGE SCALE GENOMIC DNA]</scope>
    <source>
        <strain evidence="5 6">M1</strain>
    </source>
</reference>
<dbReference type="AlphaFoldDB" id="A0A1T5M8I7"/>
<dbReference type="InterPro" id="IPR036390">
    <property type="entry name" value="WH_DNA-bd_sf"/>
</dbReference>
<dbReference type="Gene3D" id="1.10.10.10">
    <property type="entry name" value="Winged helix-like DNA-binding domain superfamily/Winged helix DNA-binding domain"/>
    <property type="match status" value="1"/>
</dbReference>
<dbReference type="InterPro" id="IPR036388">
    <property type="entry name" value="WH-like_DNA-bd_sf"/>
</dbReference>
<protein>
    <submittedName>
        <fullName evidence="5">Transcriptional regulator, DeoR family</fullName>
    </submittedName>
</protein>
<dbReference type="Gene3D" id="3.40.50.1360">
    <property type="match status" value="1"/>
</dbReference>
<gene>
    <name evidence="5" type="ORF">SAMN02194393_04162</name>
</gene>
<dbReference type="PRINTS" id="PR00037">
    <property type="entry name" value="HTHLACR"/>
</dbReference>
<dbReference type="InterPro" id="IPR037171">
    <property type="entry name" value="NagB/RpiA_transferase-like"/>
</dbReference>
<feature type="domain" description="HTH deoR-type" evidence="4">
    <location>
        <begin position="2"/>
        <end position="57"/>
    </location>
</feature>
<dbReference type="InterPro" id="IPR014036">
    <property type="entry name" value="DeoR-like_C"/>
</dbReference>
<dbReference type="InterPro" id="IPR001034">
    <property type="entry name" value="DeoR_HTH"/>
</dbReference>
<dbReference type="RefSeq" id="WP_079494298.1">
    <property type="nucleotide sequence ID" value="NZ_FUZT01000011.1"/>
</dbReference>
<dbReference type="InterPro" id="IPR018356">
    <property type="entry name" value="Tscrpt_reg_HTH_DeoR_CS"/>
</dbReference>
<dbReference type="SMART" id="SM01134">
    <property type="entry name" value="DeoRC"/>
    <property type="match status" value="1"/>
</dbReference>
<dbReference type="Pfam" id="PF08220">
    <property type="entry name" value="HTH_DeoR"/>
    <property type="match status" value="1"/>
</dbReference>
<dbReference type="Pfam" id="PF00455">
    <property type="entry name" value="DeoRC"/>
    <property type="match status" value="1"/>
</dbReference>
<dbReference type="PROSITE" id="PS00894">
    <property type="entry name" value="HTH_DEOR_1"/>
    <property type="match status" value="1"/>
</dbReference>
<dbReference type="SUPFAM" id="SSF100950">
    <property type="entry name" value="NagB/RpiA/CoA transferase-like"/>
    <property type="match status" value="1"/>
</dbReference>
<evidence type="ECO:0000256" key="3">
    <source>
        <dbReference type="ARBA" id="ARBA00023163"/>
    </source>
</evidence>
<evidence type="ECO:0000259" key="4">
    <source>
        <dbReference type="PROSITE" id="PS51000"/>
    </source>
</evidence>
<proteinExistence type="predicted"/>
<dbReference type="SUPFAM" id="SSF46785">
    <property type="entry name" value="Winged helix' DNA-binding domain"/>
    <property type="match status" value="1"/>
</dbReference>
<dbReference type="Proteomes" id="UP000190285">
    <property type="component" value="Unassembled WGS sequence"/>
</dbReference>
<keyword evidence="6" id="KW-1185">Reference proteome</keyword>
<evidence type="ECO:0000256" key="2">
    <source>
        <dbReference type="ARBA" id="ARBA00023125"/>
    </source>
</evidence>
<dbReference type="GO" id="GO:0003700">
    <property type="term" value="F:DNA-binding transcription factor activity"/>
    <property type="evidence" value="ECO:0007669"/>
    <property type="project" value="InterPro"/>
</dbReference>
<organism evidence="5 6">
    <name type="scientific">Maledivibacter halophilus</name>
    <dbReference type="NCBI Taxonomy" id="36842"/>
    <lineage>
        <taxon>Bacteria</taxon>
        <taxon>Bacillati</taxon>
        <taxon>Bacillota</taxon>
        <taxon>Clostridia</taxon>
        <taxon>Peptostreptococcales</taxon>
        <taxon>Caminicellaceae</taxon>
        <taxon>Maledivibacter</taxon>
    </lineage>
</organism>
<dbReference type="PANTHER" id="PTHR30363">
    <property type="entry name" value="HTH-TYPE TRANSCRIPTIONAL REGULATOR SRLR-RELATED"/>
    <property type="match status" value="1"/>
</dbReference>
<evidence type="ECO:0000313" key="5">
    <source>
        <dbReference type="EMBL" id="SKC84562.1"/>
    </source>
</evidence>
<dbReference type="PROSITE" id="PS51000">
    <property type="entry name" value="HTH_DEOR_2"/>
    <property type="match status" value="1"/>
</dbReference>
<keyword evidence="3" id="KW-0804">Transcription</keyword>
<dbReference type="SMART" id="SM00420">
    <property type="entry name" value="HTH_DEOR"/>
    <property type="match status" value="1"/>
</dbReference>